<keyword evidence="3 4" id="KW-0808">Transferase</keyword>
<dbReference type="InterPro" id="IPR035595">
    <property type="entry name" value="UDP_glycos_trans_CS"/>
</dbReference>
<evidence type="ECO:0000256" key="2">
    <source>
        <dbReference type="ARBA" id="ARBA00022676"/>
    </source>
</evidence>
<dbReference type="Proteomes" id="UP000242188">
    <property type="component" value="Unassembled WGS sequence"/>
</dbReference>
<comment type="similarity">
    <text evidence="1 4">Belongs to the UDP-glycosyltransferase family.</text>
</comment>
<dbReference type="STRING" id="6573.A0A210Q3Q9"/>
<sequence>MNVVHYVTRTYGHTATVVTSTLIANKLKLRSNAAIDIIISSVFDKADFKGAETTLAKEICHLNIIGKTSSLSEQVNIVKVCDDFHNDTSLLTLLKHRQFKLAIVDNIPLAECFASLAYKLALPYIYFGVLYDPVRMRIPFSPASTPFYHRFVLSDTMSFSERVHNVLTSIVMEIAPSYLVSITNIAKYTSNKSTITANQLTSKASFHLVETDFLIDYPKPTLPHIAFVGGISTQPSKRLSELFQTFMDSSVYGAVIVSLGSGLNGFPQERIDTFVKAFKRHTDLNFILKHGNSGYIDKNIMFSPWIPQNDLLGHPKTVAFMTHCGNNGQFEALYHGIPMIGFPLFSDQYYNCERMRQKVYGVVLEFCTFGVNDIEEALRNITTQKRYIRTIKNASTIFRGRSESPLQHASYWVDHIVRYGNKFVHSYSVDMPWYQYYLLDILMFVGMVLFAVVYTVYVLFDKWRYIYCRRNGNGLFNKIKRN</sequence>
<dbReference type="EC" id="2.4.1.17" evidence="5"/>
<evidence type="ECO:0000313" key="6">
    <source>
        <dbReference type="EMBL" id="OWF43377.1"/>
    </source>
</evidence>
<dbReference type="CDD" id="cd03784">
    <property type="entry name" value="GT1_Gtf-like"/>
    <property type="match status" value="1"/>
</dbReference>
<dbReference type="Pfam" id="PF00201">
    <property type="entry name" value="UDPGT"/>
    <property type="match status" value="1"/>
</dbReference>
<evidence type="ECO:0000256" key="4">
    <source>
        <dbReference type="RuleBase" id="RU003718"/>
    </source>
</evidence>
<feature type="transmembrane region" description="Helical" evidence="5">
    <location>
        <begin position="436"/>
        <end position="460"/>
    </location>
</feature>
<dbReference type="FunFam" id="3.40.50.2000:FF:000021">
    <property type="entry name" value="UDP-glucuronosyltransferase"/>
    <property type="match status" value="1"/>
</dbReference>
<reference evidence="6 7" key="1">
    <citation type="journal article" date="2017" name="Nat. Ecol. Evol.">
        <title>Scallop genome provides insights into evolution of bilaterian karyotype and development.</title>
        <authorList>
            <person name="Wang S."/>
            <person name="Zhang J."/>
            <person name="Jiao W."/>
            <person name="Li J."/>
            <person name="Xun X."/>
            <person name="Sun Y."/>
            <person name="Guo X."/>
            <person name="Huan P."/>
            <person name="Dong B."/>
            <person name="Zhang L."/>
            <person name="Hu X."/>
            <person name="Sun X."/>
            <person name="Wang J."/>
            <person name="Zhao C."/>
            <person name="Wang Y."/>
            <person name="Wang D."/>
            <person name="Huang X."/>
            <person name="Wang R."/>
            <person name="Lv J."/>
            <person name="Li Y."/>
            <person name="Zhang Z."/>
            <person name="Liu B."/>
            <person name="Lu W."/>
            <person name="Hui Y."/>
            <person name="Liang J."/>
            <person name="Zhou Z."/>
            <person name="Hou R."/>
            <person name="Li X."/>
            <person name="Liu Y."/>
            <person name="Li H."/>
            <person name="Ning X."/>
            <person name="Lin Y."/>
            <person name="Zhao L."/>
            <person name="Xing Q."/>
            <person name="Dou J."/>
            <person name="Li Y."/>
            <person name="Mao J."/>
            <person name="Guo H."/>
            <person name="Dou H."/>
            <person name="Li T."/>
            <person name="Mu C."/>
            <person name="Jiang W."/>
            <person name="Fu Q."/>
            <person name="Fu X."/>
            <person name="Miao Y."/>
            <person name="Liu J."/>
            <person name="Yu Q."/>
            <person name="Li R."/>
            <person name="Liao H."/>
            <person name="Li X."/>
            <person name="Kong Y."/>
            <person name="Jiang Z."/>
            <person name="Chourrout D."/>
            <person name="Li R."/>
            <person name="Bao Z."/>
        </authorList>
    </citation>
    <scope>NUCLEOTIDE SEQUENCE [LARGE SCALE GENOMIC DNA]</scope>
    <source>
        <strain evidence="6 7">PY_sf001</strain>
    </source>
</reference>
<evidence type="ECO:0000256" key="3">
    <source>
        <dbReference type="ARBA" id="ARBA00022679"/>
    </source>
</evidence>
<dbReference type="GO" id="GO:0016020">
    <property type="term" value="C:membrane"/>
    <property type="evidence" value="ECO:0007669"/>
    <property type="project" value="UniProtKB-SubCell"/>
</dbReference>
<keyword evidence="2 4" id="KW-0328">Glycosyltransferase</keyword>
<dbReference type="EMBL" id="NEDP02005114">
    <property type="protein sequence ID" value="OWF43377.1"/>
    <property type="molecule type" value="Genomic_DNA"/>
</dbReference>
<accession>A0A210Q3Q9</accession>
<keyword evidence="7" id="KW-1185">Reference proteome</keyword>
<keyword evidence="5" id="KW-0472">Membrane</keyword>
<dbReference type="InterPro" id="IPR050271">
    <property type="entry name" value="UDP-glycosyltransferase"/>
</dbReference>
<dbReference type="OrthoDB" id="6072202at2759"/>
<evidence type="ECO:0000313" key="7">
    <source>
        <dbReference type="Proteomes" id="UP000242188"/>
    </source>
</evidence>
<dbReference type="GO" id="GO:0015020">
    <property type="term" value="F:glucuronosyltransferase activity"/>
    <property type="evidence" value="ECO:0007669"/>
    <property type="project" value="UniProtKB-EC"/>
</dbReference>
<dbReference type="InterPro" id="IPR002213">
    <property type="entry name" value="UDP_glucos_trans"/>
</dbReference>
<evidence type="ECO:0000256" key="5">
    <source>
        <dbReference type="RuleBase" id="RU362059"/>
    </source>
</evidence>
<proteinExistence type="inferred from homology"/>
<dbReference type="PROSITE" id="PS00375">
    <property type="entry name" value="UDPGT"/>
    <property type="match status" value="1"/>
</dbReference>
<dbReference type="PANTHER" id="PTHR48043:SF145">
    <property type="entry name" value="FI06409P-RELATED"/>
    <property type="match status" value="1"/>
</dbReference>
<comment type="subcellular location">
    <subcellularLocation>
        <location evidence="5">Membrane</location>
        <topology evidence="5">Single-pass membrane protein</topology>
    </subcellularLocation>
</comment>
<comment type="catalytic activity">
    <reaction evidence="5">
        <text>glucuronate acceptor + UDP-alpha-D-glucuronate = acceptor beta-D-glucuronoside + UDP + H(+)</text>
        <dbReference type="Rhea" id="RHEA:21032"/>
        <dbReference type="ChEBI" id="CHEBI:15378"/>
        <dbReference type="ChEBI" id="CHEBI:58052"/>
        <dbReference type="ChEBI" id="CHEBI:58223"/>
        <dbReference type="ChEBI" id="CHEBI:132367"/>
        <dbReference type="ChEBI" id="CHEBI:132368"/>
        <dbReference type="EC" id="2.4.1.17"/>
    </reaction>
</comment>
<keyword evidence="5" id="KW-0812">Transmembrane</keyword>
<keyword evidence="5" id="KW-1133">Transmembrane helix</keyword>
<name>A0A210Q3Q9_MIZYE</name>
<protein>
    <recommendedName>
        <fullName evidence="5">UDP-glucuronosyltransferase</fullName>
        <ecNumber evidence="5">2.4.1.17</ecNumber>
    </recommendedName>
</protein>
<dbReference type="PANTHER" id="PTHR48043">
    <property type="entry name" value="EG:EG0003.4 PROTEIN-RELATED"/>
    <property type="match status" value="1"/>
</dbReference>
<organism evidence="6 7">
    <name type="scientific">Mizuhopecten yessoensis</name>
    <name type="common">Japanese scallop</name>
    <name type="synonym">Patinopecten yessoensis</name>
    <dbReference type="NCBI Taxonomy" id="6573"/>
    <lineage>
        <taxon>Eukaryota</taxon>
        <taxon>Metazoa</taxon>
        <taxon>Spiralia</taxon>
        <taxon>Lophotrochozoa</taxon>
        <taxon>Mollusca</taxon>
        <taxon>Bivalvia</taxon>
        <taxon>Autobranchia</taxon>
        <taxon>Pteriomorphia</taxon>
        <taxon>Pectinida</taxon>
        <taxon>Pectinoidea</taxon>
        <taxon>Pectinidae</taxon>
        <taxon>Mizuhopecten</taxon>
    </lineage>
</organism>
<dbReference type="SUPFAM" id="SSF53756">
    <property type="entry name" value="UDP-Glycosyltransferase/glycogen phosphorylase"/>
    <property type="match status" value="1"/>
</dbReference>
<comment type="caution">
    <text evidence="6">The sequence shown here is derived from an EMBL/GenBank/DDBJ whole genome shotgun (WGS) entry which is preliminary data.</text>
</comment>
<dbReference type="AlphaFoldDB" id="A0A210Q3Q9"/>
<evidence type="ECO:0000256" key="1">
    <source>
        <dbReference type="ARBA" id="ARBA00009995"/>
    </source>
</evidence>
<dbReference type="Gene3D" id="3.40.50.2000">
    <property type="entry name" value="Glycogen Phosphorylase B"/>
    <property type="match status" value="1"/>
</dbReference>
<gene>
    <name evidence="6" type="ORF">KP79_PYT10055</name>
</gene>